<protein>
    <submittedName>
        <fullName evidence="2">FBP C-terminal treble-clef zinc-finger</fullName>
    </submittedName>
</protein>
<evidence type="ECO:0000313" key="2">
    <source>
        <dbReference type="EMBL" id="SNS19010.1"/>
    </source>
</evidence>
<feature type="domain" description="Elongation factor G-binding protein C-terminal treble-clef zinc-finger" evidence="1">
    <location>
        <begin position="13"/>
        <end position="152"/>
    </location>
</feature>
<evidence type="ECO:0000313" key="3">
    <source>
        <dbReference type="Proteomes" id="UP000198324"/>
    </source>
</evidence>
<proteinExistence type="predicted"/>
<gene>
    <name evidence="2" type="ORF">SAMN04488503_3103</name>
</gene>
<reference evidence="2 3" key="1">
    <citation type="submission" date="2017-06" db="EMBL/GenBank/DDBJ databases">
        <authorList>
            <person name="Kim H.J."/>
            <person name="Triplett B.A."/>
        </authorList>
    </citation>
    <scope>NUCLEOTIDE SEQUENCE [LARGE SCALE GENOMIC DNA]</scope>
    <source>
        <strain evidence="2 3">DSM 13116</strain>
    </source>
</reference>
<name>A0A239CFX9_9BACT</name>
<keyword evidence="2" id="KW-0479">Metal-binding</keyword>
<sequence>MESMTAATILAAFTRRQRRYVVLPDLGGVDWERLDYLGWAHASGHMAYVVYNHERPAVGLVLRRTKLTGAQRPKLCSWCLTTHQGCGVNLFTAQIGDNAARVHGDYVCNDLRCSAYVRGLLRTGVGQMRETITVGERVARLRTNVERFIRSVYGEGAQV</sequence>
<organism evidence="2 3">
    <name type="scientific">Humidesulfovibrio mexicanus</name>
    <dbReference type="NCBI Taxonomy" id="147047"/>
    <lineage>
        <taxon>Bacteria</taxon>
        <taxon>Pseudomonadati</taxon>
        <taxon>Thermodesulfobacteriota</taxon>
        <taxon>Desulfovibrionia</taxon>
        <taxon>Desulfovibrionales</taxon>
        <taxon>Desulfovibrionaceae</taxon>
        <taxon>Humidesulfovibrio</taxon>
    </lineage>
</organism>
<accession>A0A239CFX9</accession>
<dbReference type="Proteomes" id="UP000198324">
    <property type="component" value="Unassembled WGS sequence"/>
</dbReference>
<keyword evidence="3" id="KW-1185">Reference proteome</keyword>
<dbReference type="Pfam" id="PF16571">
    <property type="entry name" value="FBP_C"/>
    <property type="match status" value="1"/>
</dbReference>
<dbReference type="AlphaFoldDB" id="A0A239CFX9"/>
<dbReference type="GO" id="GO:0008270">
    <property type="term" value="F:zinc ion binding"/>
    <property type="evidence" value="ECO:0007669"/>
    <property type="project" value="UniProtKB-KW"/>
</dbReference>
<keyword evidence="2" id="KW-0863">Zinc-finger</keyword>
<keyword evidence="2" id="KW-0862">Zinc</keyword>
<dbReference type="InterPro" id="IPR032330">
    <property type="entry name" value="EF-G-binding_C"/>
</dbReference>
<evidence type="ECO:0000259" key="1">
    <source>
        <dbReference type="Pfam" id="PF16571"/>
    </source>
</evidence>
<dbReference type="EMBL" id="FZOC01000008">
    <property type="protein sequence ID" value="SNS19010.1"/>
    <property type="molecule type" value="Genomic_DNA"/>
</dbReference>
<dbReference type="OrthoDB" id="5381823at2"/>